<sequence length="440" mass="51238">MDFKHSQSSNDAPEKNALQQLRSPRKHFECFTEPRRIEELLKSPLHFKEVANCPSKSLNAVGSASKGICMQPRSTKELKQSPLHLVSKQLQTRSASKSTDFLSPYSHPKECGRPSGRKLDFTKEILMQMETRIVSYLRSLKDFQTMIKPGLQKVSLNDFMHILSHLLRFTGIRLKPFDRDNQIEQSVLAMRQLKYPYKVNKSWMLVPSASFQNVLLMFDFLLDFAPQPDESFDLQEKELIAFNKNELSDETDMRLKQELMDIESQLLEQAQANHSISQQLDHKLRFEAEIQAQLNGAREKLNALLQKSANHELNMGRLCLQIWRSEKQREELKNRLSQELSSYQAYGHILEDFNKQRLLHCIKAQELSERTSKELQSKLGNFNLQLHNIFGNHFNWFKWPLAPTLSDIRNTQLQLKQLRQQIEFSKHTPTLGNARPPLNI</sequence>
<evidence type="ECO:0000313" key="12">
    <source>
        <dbReference type="EMBL" id="KRG03791.1"/>
    </source>
</evidence>
<evidence type="ECO:0000259" key="11">
    <source>
        <dbReference type="Pfam" id="PF03801"/>
    </source>
</evidence>
<dbReference type="AlphaFoldDB" id="A0A0Q9X6A8"/>
<gene>
    <name evidence="12" type="primary">Dmoj\GI26651</name>
    <name evidence="12" type="ORF">Dmoj_GI26651</name>
</gene>
<dbReference type="InParanoid" id="A0A0Q9X6A8"/>
<comment type="subunit">
    <text evidence="8">Component of the NDC80 complex.</text>
</comment>
<keyword evidence="5 9" id="KW-0175">Coiled coil</keyword>
<feature type="domain" description="Kinetochore protein Ndc80 CH" evidence="11">
    <location>
        <begin position="122"/>
        <end position="223"/>
    </location>
</feature>
<comment type="similarity">
    <text evidence="1 8">Belongs to the NDC80/HEC1 family.</text>
</comment>
<keyword evidence="7 8" id="KW-0137">Centromere</keyword>
<keyword evidence="8" id="KW-0539">Nucleus</keyword>
<name>A0A0Q9X6A8_DROMO</name>
<protein>
    <recommendedName>
        <fullName evidence="8">Kinetochore protein NDC80</fullName>
    </recommendedName>
</protein>
<organism evidence="12 13">
    <name type="scientific">Drosophila mojavensis</name>
    <name type="common">Fruit fly</name>
    <dbReference type="NCBI Taxonomy" id="7230"/>
    <lineage>
        <taxon>Eukaryota</taxon>
        <taxon>Metazoa</taxon>
        <taxon>Ecdysozoa</taxon>
        <taxon>Arthropoda</taxon>
        <taxon>Hexapoda</taxon>
        <taxon>Insecta</taxon>
        <taxon>Pterygota</taxon>
        <taxon>Neoptera</taxon>
        <taxon>Endopterygota</taxon>
        <taxon>Diptera</taxon>
        <taxon>Brachycera</taxon>
        <taxon>Muscomorpha</taxon>
        <taxon>Ephydroidea</taxon>
        <taxon>Drosophilidae</taxon>
        <taxon>Drosophila</taxon>
    </lineage>
</organism>
<evidence type="ECO:0000256" key="5">
    <source>
        <dbReference type="ARBA" id="ARBA00023054"/>
    </source>
</evidence>
<dbReference type="GO" id="GO:0031262">
    <property type="term" value="C:Ndc80 complex"/>
    <property type="evidence" value="ECO:0007669"/>
    <property type="project" value="UniProtKB-UniRule"/>
</dbReference>
<feature type="coiled-coil region" evidence="9">
    <location>
        <begin position="287"/>
        <end position="314"/>
    </location>
</feature>
<dbReference type="Gene3D" id="1.10.418.30">
    <property type="entry name" value="Ncd80 complex, Ncd80 subunit"/>
    <property type="match status" value="1"/>
</dbReference>
<accession>A0A0Q9X6A8</accession>
<keyword evidence="4 8" id="KW-0498">Mitosis</keyword>
<keyword evidence="2 8" id="KW-0158">Chromosome</keyword>
<keyword evidence="8" id="KW-0995">Kinetochore</keyword>
<evidence type="ECO:0000256" key="1">
    <source>
        <dbReference type="ARBA" id="ARBA00007050"/>
    </source>
</evidence>
<evidence type="ECO:0000256" key="10">
    <source>
        <dbReference type="SAM" id="MobiDB-lite"/>
    </source>
</evidence>
<dbReference type="GO" id="GO:0051315">
    <property type="term" value="P:attachment of mitotic spindle microtubules to kinetochore"/>
    <property type="evidence" value="ECO:0007669"/>
    <property type="project" value="UniProtKB-UniRule"/>
</dbReference>
<evidence type="ECO:0000256" key="4">
    <source>
        <dbReference type="ARBA" id="ARBA00022776"/>
    </source>
</evidence>
<keyword evidence="13" id="KW-1185">Reference proteome</keyword>
<dbReference type="SMR" id="A0A0Q9X6A8"/>
<dbReference type="KEGG" id="dmo:Dmoj_GI26651"/>
<evidence type="ECO:0000313" key="13">
    <source>
        <dbReference type="Proteomes" id="UP000009192"/>
    </source>
</evidence>
<comment type="function">
    <text evidence="8">Acts as a component of the essential kinetochore-associated NDC80 complex, which is required for chromosome segregation and spindle checkpoint activity.</text>
</comment>
<dbReference type="Pfam" id="PF03801">
    <property type="entry name" value="Ndc80_HEC"/>
    <property type="match status" value="1"/>
</dbReference>
<evidence type="ECO:0000256" key="2">
    <source>
        <dbReference type="ARBA" id="ARBA00022454"/>
    </source>
</evidence>
<evidence type="ECO:0000256" key="6">
    <source>
        <dbReference type="ARBA" id="ARBA00023306"/>
    </source>
</evidence>
<dbReference type="GO" id="GO:0051301">
    <property type="term" value="P:cell division"/>
    <property type="evidence" value="ECO:0007669"/>
    <property type="project" value="UniProtKB-UniRule"/>
</dbReference>
<keyword evidence="3 8" id="KW-0132">Cell division</keyword>
<dbReference type="EMBL" id="CH933807">
    <property type="protein sequence ID" value="KRG03791.1"/>
    <property type="molecule type" value="Genomic_DNA"/>
</dbReference>
<dbReference type="InterPro" id="IPR055260">
    <property type="entry name" value="Ndc80_CH"/>
</dbReference>
<evidence type="ECO:0000256" key="7">
    <source>
        <dbReference type="ARBA" id="ARBA00023328"/>
    </source>
</evidence>
<reference evidence="12 13" key="1">
    <citation type="journal article" date="2007" name="Nature">
        <title>Evolution of genes and genomes on the Drosophila phylogeny.</title>
        <authorList>
            <consortium name="Drosophila 12 Genomes Consortium"/>
            <person name="Clark A.G."/>
            <person name="Eisen M.B."/>
            <person name="Smith D.R."/>
            <person name="Bergman C.M."/>
            <person name="Oliver B."/>
            <person name="Markow T.A."/>
            <person name="Kaufman T.C."/>
            <person name="Kellis M."/>
            <person name="Gelbart W."/>
            <person name="Iyer V.N."/>
            <person name="Pollard D.A."/>
            <person name="Sackton T.B."/>
            <person name="Larracuente A.M."/>
            <person name="Singh N.D."/>
            <person name="Abad J.P."/>
            <person name="Abt D.N."/>
            <person name="Adryan B."/>
            <person name="Aguade M."/>
            <person name="Akashi H."/>
            <person name="Anderson W.W."/>
            <person name="Aquadro C.F."/>
            <person name="Ardell D.H."/>
            <person name="Arguello R."/>
            <person name="Artieri C.G."/>
            <person name="Barbash D.A."/>
            <person name="Barker D."/>
            <person name="Barsanti P."/>
            <person name="Batterham P."/>
            <person name="Batzoglou S."/>
            <person name="Begun D."/>
            <person name="Bhutkar A."/>
            <person name="Blanco E."/>
            <person name="Bosak S.A."/>
            <person name="Bradley R.K."/>
            <person name="Brand A.D."/>
            <person name="Brent M.R."/>
            <person name="Brooks A.N."/>
            <person name="Brown R.H."/>
            <person name="Butlin R.K."/>
            <person name="Caggese C."/>
            <person name="Calvi B.R."/>
            <person name="Bernardo de Carvalho A."/>
            <person name="Caspi A."/>
            <person name="Castrezana S."/>
            <person name="Celniker S.E."/>
            <person name="Chang J.L."/>
            <person name="Chapple C."/>
            <person name="Chatterji S."/>
            <person name="Chinwalla A."/>
            <person name="Civetta A."/>
            <person name="Clifton S.W."/>
            <person name="Comeron J.M."/>
            <person name="Costello J.C."/>
            <person name="Coyne J.A."/>
            <person name="Daub J."/>
            <person name="David R.G."/>
            <person name="Delcher A.L."/>
            <person name="Delehaunty K."/>
            <person name="Do C.B."/>
            <person name="Ebling H."/>
            <person name="Edwards K."/>
            <person name="Eickbush T."/>
            <person name="Evans J.D."/>
            <person name="Filipski A."/>
            <person name="Findeiss S."/>
            <person name="Freyhult E."/>
            <person name="Fulton L."/>
            <person name="Fulton R."/>
            <person name="Garcia A.C."/>
            <person name="Gardiner A."/>
            <person name="Garfield D.A."/>
            <person name="Garvin B.E."/>
            <person name="Gibson G."/>
            <person name="Gilbert D."/>
            <person name="Gnerre S."/>
            <person name="Godfrey J."/>
            <person name="Good R."/>
            <person name="Gotea V."/>
            <person name="Gravely B."/>
            <person name="Greenberg A.J."/>
            <person name="Griffiths-Jones S."/>
            <person name="Gross S."/>
            <person name="Guigo R."/>
            <person name="Gustafson E.A."/>
            <person name="Haerty W."/>
            <person name="Hahn M.W."/>
            <person name="Halligan D.L."/>
            <person name="Halpern A.L."/>
            <person name="Halter G.M."/>
            <person name="Han M.V."/>
            <person name="Heger A."/>
            <person name="Hillier L."/>
            <person name="Hinrichs A.S."/>
            <person name="Holmes I."/>
            <person name="Hoskins R.A."/>
            <person name="Hubisz M.J."/>
            <person name="Hultmark D."/>
            <person name="Huntley M.A."/>
            <person name="Jaffe D.B."/>
            <person name="Jagadeeshan S."/>
            <person name="Jeck W.R."/>
            <person name="Johnson J."/>
            <person name="Jones C.D."/>
            <person name="Jordan W.C."/>
            <person name="Karpen G.H."/>
            <person name="Kataoka E."/>
            <person name="Keightley P.D."/>
            <person name="Kheradpour P."/>
            <person name="Kirkness E.F."/>
            <person name="Koerich L.B."/>
            <person name="Kristiansen K."/>
            <person name="Kudrna D."/>
            <person name="Kulathinal R.J."/>
            <person name="Kumar S."/>
            <person name="Kwok R."/>
            <person name="Lander E."/>
            <person name="Langley C.H."/>
            <person name="Lapoint R."/>
            <person name="Lazzaro B.P."/>
            <person name="Lee S.J."/>
            <person name="Levesque L."/>
            <person name="Li R."/>
            <person name="Lin C.F."/>
            <person name="Lin M.F."/>
            <person name="Lindblad-Toh K."/>
            <person name="Llopart A."/>
            <person name="Long M."/>
            <person name="Low L."/>
            <person name="Lozovsky E."/>
            <person name="Lu J."/>
            <person name="Luo M."/>
            <person name="Machado C.A."/>
            <person name="Makalowski W."/>
            <person name="Marzo M."/>
            <person name="Matsuda M."/>
            <person name="Matzkin L."/>
            <person name="McAllister B."/>
            <person name="McBride C.S."/>
            <person name="McKernan B."/>
            <person name="McKernan K."/>
            <person name="Mendez-Lago M."/>
            <person name="Minx P."/>
            <person name="Mollenhauer M.U."/>
            <person name="Montooth K."/>
            <person name="Mount S.M."/>
            <person name="Mu X."/>
            <person name="Myers E."/>
            <person name="Negre B."/>
            <person name="Newfeld S."/>
            <person name="Nielsen R."/>
            <person name="Noor M.A."/>
            <person name="O'Grady P."/>
            <person name="Pachter L."/>
            <person name="Papaceit M."/>
            <person name="Parisi M.J."/>
            <person name="Parisi M."/>
            <person name="Parts L."/>
            <person name="Pedersen J.S."/>
            <person name="Pesole G."/>
            <person name="Phillippy A.M."/>
            <person name="Ponting C.P."/>
            <person name="Pop M."/>
            <person name="Porcelli D."/>
            <person name="Powell J.R."/>
            <person name="Prohaska S."/>
            <person name="Pruitt K."/>
            <person name="Puig M."/>
            <person name="Quesneville H."/>
            <person name="Ram K.R."/>
            <person name="Rand D."/>
            <person name="Rasmussen M.D."/>
            <person name="Reed L.K."/>
            <person name="Reenan R."/>
            <person name="Reily A."/>
            <person name="Remington K.A."/>
            <person name="Rieger T.T."/>
            <person name="Ritchie M.G."/>
            <person name="Robin C."/>
            <person name="Rogers Y.H."/>
            <person name="Rohde C."/>
            <person name="Rozas J."/>
            <person name="Rubenfield M.J."/>
            <person name="Ruiz A."/>
            <person name="Russo S."/>
            <person name="Salzberg S.L."/>
            <person name="Sanchez-Gracia A."/>
            <person name="Saranga D.J."/>
            <person name="Sato H."/>
            <person name="Schaeffer S.W."/>
            <person name="Schatz M.C."/>
            <person name="Schlenke T."/>
            <person name="Schwartz R."/>
            <person name="Segarra C."/>
            <person name="Singh R.S."/>
            <person name="Sirot L."/>
            <person name="Sirota M."/>
            <person name="Sisneros N.B."/>
            <person name="Smith C.D."/>
            <person name="Smith T.F."/>
            <person name="Spieth J."/>
            <person name="Stage D.E."/>
            <person name="Stark A."/>
            <person name="Stephan W."/>
            <person name="Strausberg R.L."/>
            <person name="Strempel S."/>
            <person name="Sturgill D."/>
            <person name="Sutton G."/>
            <person name="Sutton G.G."/>
            <person name="Tao W."/>
            <person name="Teichmann S."/>
            <person name="Tobari Y.N."/>
            <person name="Tomimura Y."/>
            <person name="Tsolas J.M."/>
            <person name="Valente V.L."/>
            <person name="Venter E."/>
            <person name="Venter J.C."/>
            <person name="Vicario S."/>
            <person name="Vieira F.G."/>
            <person name="Vilella A.J."/>
            <person name="Villasante A."/>
            <person name="Walenz B."/>
            <person name="Wang J."/>
            <person name="Wasserman M."/>
            <person name="Watts T."/>
            <person name="Wilson D."/>
            <person name="Wilson R.K."/>
            <person name="Wing R.A."/>
            <person name="Wolfner M.F."/>
            <person name="Wong A."/>
            <person name="Wong G.K."/>
            <person name="Wu C.I."/>
            <person name="Wu G."/>
            <person name="Yamamoto D."/>
            <person name="Yang H.P."/>
            <person name="Yang S.P."/>
            <person name="Yorke J.A."/>
            <person name="Yoshida K."/>
            <person name="Zdobnov E."/>
            <person name="Zhang P."/>
            <person name="Zhang Y."/>
            <person name="Zimin A.V."/>
            <person name="Baldwin J."/>
            <person name="Abdouelleil A."/>
            <person name="Abdulkadir J."/>
            <person name="Abebe A."/>
            <person name="Abera B."/>
            <person name="Abreu J."/>
            <person name="Acer S.C."/>
            <person name="Aftuck L."/>
            <person name="Alexander A."/>
            <person name="An P."/>
            <person name="Anderson E."/>
            <person name="Anderson S."/>
            <person name="Arachi H."/>
            <person name="Azer M."/>
            <person name="Bachantsang P."/>
            <person name="Barry A."/>
            <person name="Bayul T."/>
            <person name="Berlin A."/>
            <person name="Bessette D."/>
            <person name="Bloom T."/>
            <person name="Blye J."/>
            <person name="Boguslavskiy L."/>
            <person name="Bonnet C."/>
            <person name="Boukhgalter B."/>
            <person name="Bourzgui I."/>
            <person name="Brown A."/>
            <person name="Cahill P."/>
            <person name="Channer S."/>
            <person name="Cheshatsang Y."/>
            <person name="Chuda L."/>
            <person name="Citroen M."/>
            <person name="Collymore A."/>
            <person name="Cooke P."/>
            <person name="Costello M."/>
            <person name="D'Aco K."/>
            <person name="Daza R."/>
            <person name="De Haan G."/>
            <person name="DeGray S."/>
            <person name="DeMaso C."/>
            <person name="Dhargay N."/>
            <person name="Dooley K."/>
            <person name="Dooley E."/>
            <person name="Doricent M."/>
            <person name="Dorje P."/>
            <person name="Dorjee K."/>
            <person name="Dupes A."/>
            <person name="Elong R."/>
            <person name="Falk J."/>
            <person name="Farina A."/>
            <person name="Faro S."/>
            <person name="Ferguson D."/>
            <person name="Fisher S."/>
            <person name="Foley C.D."/>
            <person name="Franke A."/>
            <person name="Friedrich D."/>
            <person name="Gadbois L."/>
            <person name="Gearin G."/>
            <person name="Gearin C.R."/>
            <person name="Giannoukos G."/>
            <person name="Goode T."/>
            <person name="Graham J."/>
            <person name="Grandbois E."/>
            <person name="Grewal S."/>
            <person name="Gyaltsen K."/>
            <person name="Hafez N."/>
            <person name="Hagos B."/>
            <person name="Hall J."/>
            <person name="Henson C."/>
            <person name="Hollinger A."/>
            <person name="Honan T."/>
            <person name="Huard M.D."/>
            <person name="Hughes L."/>
            <person name="Hurhula B."/>
            <person name="Husby M.E."/>
            <person name="Kamat A."/>
            <person name="Kanga B."/>
            <person name="Kashin S."/>
            <person name="Khazanovich D."/>
            <person name="Kisner P."/>
            <person name="Lance K."/>
            <person name="Lara M."/>
            <person name="Lee W."/>
            <person name="Lennon N."/>
            <person name="Letendre F."/>
            <person name="LeVine R."/>
            <person name="Lipovsky A."/>
            <person name="Liu X."/>
            <person name="Liu J."/>
            <person name="Liu S."/>
            <person name="Lokyitsang T."/>
            <person name="Lokyitsang Y."/>
            <person name="Lubonja R."/>
            <person name="Lui A."/>
            <person name="MacDonald P."/>
            <person name="Magnisalis V."/>
            <person name="Maru K."/>
            <person name="Matthews C."/>
            <person name="McCusker W."/>
            <person name="McDonough S."/>
            <person name="Mehta T."/>
            <person name="Meldrim J."/>
            <person name="Meneus L."/>
            <person name="Mihai O."/>
            <person name="Mihalev A."/>
            <person name="Mihova T."/>
            <person name="Mittelman R."/>
            <person name="Mlenga V."/>
            <person name="Montmayeur A."/>
            <person name="Mulrain L."/>
            <person name="Navidi A."/>
            <person name="Naylor J."/>
            <person name="Negash T."/>
            <person name="Nguyen T."/>
            <person name="Nguyen N."/>
            <person name="Nicol R."/>
            <person name="Norbu C."/>
            <person name="Norbu N."/>
            <person name="Novod N."/>
            <person name="O'Neill B."/>
            <person name="Osman S."/>
            <person name="Markiewicz E."/>
            <person name="Oyono O.L."/>
            <person name="Patti C."/>
            <person name="Phunkhang P."/>
            <person name="Pierre F."/>
            <person name="Priest M."/>
            <person name="Raghuraman S."/>
            <person name="Rege F."/>
            <person name="Reyes R."/>
            <person name="Rise C."/>
            <person name="Rogov P."/>
            <person name="Ross K."/>
            <person name="Ryan E."/>
            <person name="Settipalli S."/>
            <person name="Shea T."/>
            <person name="Sherpa N."/>
            <person name="Shi L."/>
            <person name="Shih D."/>
            <person name="Sparrow T."/>
            <person name="Spaulding J."/>
            <person name="Stalker J."/>
            <person name="Stange-Thomann N."/>
            <person name="Stavropoulos S."/>
            <person name="Stone C."/>
            <person name="Strader C."/>
            <person name="Tesfaye S."/>
            <person name="Thomson T."/>
            <person name="Thoulutsang Y."/>
            <person name="Thoulutsang D."/>
            <person name="Topham K."/>
            <person name="Topping I."/>
            <person name="Tsamla T."/>
            <person name="Vassiliev H."/>
            <person name="Vo A."/>
            <person name="Wangchuk T."/>
            <person name="Wangdi T."/>
            <person name="Weiand M."/>
            <person name="Wilkinson J."/>
            <person name="Wilson A."/>
            <person name="Yadav S."/>
            <person name="Young G."/>
            <person name="Yu Q."/>
            <person name="Zembek L."/>
            <person name="Zhong D."/>
            <person name="Zimmer A."/>
            <person name="Zwirko Z."/>
            <person name="Jaffe D.B."/>
            <person name="Alvarez P."/>
            <person name="Brockman W."/>
            <person name="Butler J."/>
            <person name="Chin C."/>
            <person name="Gnerre S."/>
            <person name="Grabherr M."/>
            <person name="Kleber M."/>
            <person name="Mauceli E."/>
            <person name="MacCallum I."/>
        </authorList>
    </citation>
    <scope>NUCLEOTIDE SEQUENCE [LARGE SCALE GENOMIC DNA]</scope>
    <source>
        <strain evidence="13">Tucson 15081-1352.22</strain>
    </source>
</reference>
<keyword evidence="6 8" id="KW-0131">Cell cycle</keyword>
<feature type="region of interest" description="Disordered" evidence="10">
    <location>
        <begin position="1"/>
        <end position="21"/>
    </location>
</feature>
<proteinExistence type="inferred from homology"/>
<evidence type="ECO:0000256" key="9">
    <source>
        <dbReference type="SAM" id="Coils"/>
    </source>
</evidence>
<comment type="subcellular location">
    <subcellularLocation>
        <location evidence="8">Chromosome</location>
        <location evidence="8">Centromere</location>
        <location evidence="8">Kinetochore</location>
    </subcellularLocation>
    <subcellularLocation>
        <location evidence="8">Nucleus</location>
    </subcellularLocation>
</comment>
<dbReference type="InterPro" id="IPR038273">
    <property type="entry name" value="Ndc80_sf"/>
</dbReference>
<evidence type="ECO:0000256" key="3">
    <source>
        <dbReference type="ARBA" id="ARBA00022618"/>
    </source>
</evidence>
<dbReference type="GO" id="GO:0005634">
    <property type="term" value="C:nucleus"/>
    <property type="evidence" value="ECO:0007669"/>
    <property type="project" value="UniProtKB-SubCell"/>
</dbReference>
<evidence type="ECO:0000256" key="8">
    <source>
        <dbReference type="RuleBase" id="RU368072"/>
    </source>
</evidence>
<dbReference type="Proteomes" id="UP000009192">
    <property type="component" value="Unassembled WGS sequence"/>
</dbReference>